<name>A0ACC2W398_9TREE</name>
<gene>
    <name evidence="1" type="ORF">QFC20_004409</name>
</gene>
<dbReference type="EMBL" id="JASBWS010000050">
    <property type="protein sequence ID" value="KAJ9105122.1"/>
    <property type="molecule type" value="Genomic_DNA"/>
</dbReference>
<keyword evidence="2" id="KW-1185">Reference proteome</keyword>
<evidence type="ECO:0000313" key="2">
    <source>
        <dbReference type="Proteomes" id="UP001230649"/>
    </source>
</evidence>
<sequence>MGPTTQSRKRSIGTVQSTDPQSELATDTIFTQTAVGTEGTVVSSRTSSNLDHTPLYPLDEAVIEIASRVIKTKLGRIKFQSRGKTYYGVRKQDLEDLSHNRTEAMVLAGILSEVIHACEATHPQKSLREAMSLFNSAMENSGSRHCYSRCQVYLGHARRMMARLIVVYQGYYVDNDSEIATFSTIGVVGRNPAHTRIPIGLKRLYAEFNPEWSPIQIYDMAAVRAI</sequence>
<comment type="caution">
    <text evidence="1">The sequence shown here is derived from an EMBL/GenBank/DDBJ whole genome shotgun (WGS) entry which is preliminary data.</text>
</comment>
<organism evidence="1 2">
    <name type="scientific">Naganishia adeliensis</name>
    <dbReference type="NCBI Taxonomy" id="92952"/>
    <lineage>
        <taxon>Eukaryota</taxon>
        <taxon>Fungi</taxon>
        <taxon>Dikarya</taxon>
        <taxon>Basidiomycota</taxon>
        <taxon>Agaricomycotina</taxon>
        <taxon>Tremellomycetes</taxon>
        <taxon>Filobasidiales</taxon>
        <taxon>Filobasidiaceae</taxon>
        <taxon>Naganishia</taxon>
    </lineage>
</organism>
<reference evidence="1" key="1">
    <citation type="submission" date="2023-04" db="EMBL/GenBank/DDBJ databases">
        <title>Draft Genome sequencing of Naganishia species isolated from polar environments using Oxford Nanopore Technology.</title>
        <authorList>
            <person name="Leo P."/>
            <person name="Venkateswaran K."/>
        </authorList>
    </citation>
    <scope>NUCLEOTIDE SEQUENCE</scope>
    <source>
        <strain evidence="1">MNA-CCFEE 5262</strain>
    </source>
</reference>
<evidence type="ECO:0000313" key="1">
    <source>
        <dbReference type="EMBL" id="KAJ9105122.1"/>
    </source>
</evidence>
<proteinExistence type="predicted"/>
<dbReference type="Proteomes" id="UP001230649">
    <property type="component" value="Unassembled WGS sequence"/>
</dbReference>
<accession>A0ACC2W398</accession>
<protein>
    <submittedName>
        <fullName evidence="1">Uncharacterized protein</fullName>
    </submittedName>
</protein>